<organism evidence="6 7">
    <name type="scientific">Deminuibacter soli</name>
    <dbReference type="NCBI Taxonomy" id="2291815"/>
    <lineage>
        <taxon>Bacteria</taxon>
        <taxon>Pseudomonadati</taxon>
        <taxon>Bacteroidota</taxon>
        <taxon>Chitinophagia</taxon>
        <taxon>Chitinophagales</taxon>
        <taxon>Chitinophagaceae</taxon>
        <taxon>Deminuibacter</taxon>
    </lineage>
</organism>
<feature type="transmembrane region" description="Helical" evidence="5">
    <location>
        <begin position="32"/>
        <end position="55"/>
    </location>
</feature>
<dbReference type="GO" id="GO:0009977">
    <property type="term" value="F:proton motive force dependent protein transmembrane transporter activity"/>
    <property type="evidence" value="ECO:0007669"/>
    <property type="project" value="TreeGrafter"/>
</dbReference>
<dbReference type="PANTHER" id="PTHR30371">
    <property type="entry name" value="SEC-INDEPENDENT PROTEIN TRANSLOCASE PROTEIN TATC"/>
    <property type="match status" value="1"/>
</dbReference>
<keyword evidence="7" id="KW-1185">Reference proteome</keyword>
<keyword evidence="3 5" id="KW-1133">Transmembrane helix</keyword>
<feature type="transmembrane region" description="Helical" evidence="5">
    <location>
        <begin position="227"/>
        <end position="243"/>
    </location>
</feature>
<evidence type="ECO:0000313" key="7">
    <source>
        <dbReference type="Proteomes" id="UP000261284"/>
    </source>
</evidence>
<dbReference type="Pfam" id="PF00902">
    <property type="entry name" value="TatC"/>
    <property type="match status" value="1"/>
</dbReference>
<dbReference type="PANTHER" id="PTHR30371:SF0">
    <property type="entry name" value="SEC-INDEPENDENT PROTEIN TRANSLOCASE PROTEIN TATC, CHLOROPLASTIC-RELATED"/>
    <property type="match status" value="1"/>
</dbReference>
<dbReference type="GO" id="GO:0065002">
    <property type="term" value="P:intracellular protein transmembrane transport"/>
    <property type="evidence" value="ECO:0007669"/>
    <property type="project" value="TreeGrafter"/>
</dbReference>
<keyword evidence="5" id="KW-0653">Protein transport</keyword>
<evidence type="ECO:0000256" key="3">
    <source>
        <dbReference type="ARBA" id="ARBA00022989"/>
    </source>
</evidence>
<protein>
    <recommendedName>
        <fullName evidence="5">Sec-independent protein translocase protein TatC</fullName>
    </recommendedName>
</protein>
<dbReference type="GO" id="GO:0043953">
    <property type="term" value="P:protein transport by the Tat complex"/>
    <property type="evidence" value="ECO:0007669"/>
    <property type="project" value="UniProtKB-UniRule"/>
</dbReference>
<keyword evidence="2 5" id="KW-0812">Transmembrane</keyword>
<keyword evidence="5" id="KW-0811">Translocation</keyword>
<keyword evidence="5" id="KW-0813">Transport</keyword>
<dbReference type="EMBL" id="QTJU01000001">
    <property type="protein sequence ID" value="RFM30452.1"/>
    <property type="molecule type" value="Genomic_DNA"/>
</dbReference>
<comment type="subunit">
    <text evidence="5">Forms a complex with TatA.</text>
</comment>
<evidence type="ECO:0000256" key="5">
    <source>
        <dbReference type="HAMAP-Rule" id="MF_00902"/>
    </source>
</evidence>
<sequence>MAKSFFSRRNATAEMSFVDHLEALRWHILRSVIAILVMAVVIFINIEWIFTNIIAGPINPDFISYKALCDFSHWAHMGDAMCMPPVHITMQTTTFGGQFISGISIAFILGFIISFPYIFWEFWRFIKPALRPKELKNTRFIIFWVSFFFFLGAAFGYFLLGPFTFNFLGGFKIANLVETKPTINDYLDNLTNIILGCGLAFELPVLSFALTKIGLITPDVLKKSQKFAIVVILIVAAVITPSPDWMSQTIVFIPLFLLYQLSIIVSVRAYKDYMKADEERREEEPEEWS</sequence>
<dbReference type="OrthoDB" id="9777044at2"/>
<keyword evidence="4 5" id="KW-0472">Membrane</keyword>
<dbReference type="PRINTS" id="PR01840">
    <property type="entry name" value="TATCFAMILY"/>
</dbReference>
<evidence type="ECO:0000256" key="2">
    <source>
        <dbReference type="ARBA" id="ARBA00022692"/>
    </source>
</evidence>
<comment type="caution">
    <text evidence="6">The sequence shown here is derived from an EMBL/GenBank/DDBJ whole genome shotgun (WGS) entry which is preliminary data.</text>
</comment>
<comment type="function">
    <text evidence="5">Part of the twin-arginine translocation (Tat) system that transports large folded proteins containing a characteristic twin-arginine motif in their signal peptide across membranes.</text>
</comment>
<dbReference type="NCBIfam" id="TIGR00945">
    <property type="entry name" value="tatC"/>
    <property type="match status" value="1"/>
</dbReference>
<proteinExistence type="inferred from homology"/>
<comment type="subcellular location">
    <subcellularLocation>
        <location evidence="5">Cell membrane</location>
        <topology evidence="5">Multi-pass membrane protein</topology>
    </subcellularLocation>
    <subcellularLocation>
        <location evidence="1">Membrane</location>
        <topology evidence="1">Multi-pass membrane protein</topology>
    </subcellularLocation>
</comment>
<reference evidence="6 7" key="1">
    <citation type="submission" date="2018-08" db="EMBL/GenBank/DDBJ databases">
        <title>Chitinophagaceae sp. K23C18032701, a novel bacterium isolated from forest soil.</title>
        <authorList>
            <person name="Wang C."/>
        </authorList>
    </citation>
    <scope>NUCLEOTIDE SEQUENCE [LARGE SCALE GENOMIC DNA]</scope>
    <source>
        <strain evidence="6 7">K23C18032701</strain>
    </source>
</reference>
<dbReference type="AlphaFoldDB" id="A0A3E1NR90"/>
<name>A0A3E1NR90_9BACT</name>
<dbReference type="HAMAP" id="MF_00902">
    <property type="entry name" value="TatC"/>
    <property type="match status" value="1"/>
</dbReference>
<dbReference type="RefSeq" id="WP_116846207.1">
    <property type="nucleotide sequence ID" value="NZ_QTJU01000001.1"/>
</dbReference>
<evidence type="ECO:0000256" key="1">
    <source>
        <dbReference type="ARBA" id="ARBA00004141"/>
    </source>
</evidence>
<dbReference type="InterPro" id="IPR002033">
    <property type="entry name" value="TatC"/>
</dbReference>
<evidence type="ECO:0000256" key="4">
    <source>
        <dbReference type="ARBA" id="ARBA00023136"/>
    </source>
</evidence>
<keyword evidence="5" id="KW-1003">Cell membrane</keyword>
<feature type="transmembrane region" description="Helical" evidence="5">
    <location>
        <begin position="99"/>
        <end position="120"/>
    </location>
</feature>
<accession>A0A3E1NR90</accession>
<gene>
    <name evidence="5 6" type="primary">tatC</name>
    <name evidence="6" type="ORF">DXN05_05710</name>
</gene>
<feature type="transmembrane region" description="Helical" evidence="5">
    <location>
        <begin position="193"/>
        <end position="215"/>
    </location>
</feature>
<comment type="similarity">
    <text evidence="5">Belongs to the TatC family.</text>
</comment>
<dbReference type="Proteomes" id="UP000261284">
    <property type="component" value="Unassembled WGS sequence"/>
</dbReference>
<dbReference type="GO" id="GO:0033281">
    <property type="term" value="C:TAT protein transport complex"/>
    <property type="evidence" value="ECO:0007669"/>
    <property type="project" value="UniProtKB-UniRule"/>
</dbReference>
<evidence type="ECO:0000313" key="6">
    <source>
        <dbReference type="EMBL" id="RFM30452.1"/>
    </source>
</evidence>
<feature type="transmembrane region" description="Helical" evidence="5">
    <location>
        <begin position="249"/>
        <end position="270"/>
    </location>
</feature>
<feature type="transmembrane region" description="Helical" evidence="5">
    <location>
        <begin position="141"/>
        <end position="160"/>
    </location>
</feature>